<evidence type="ECO:0000259" key="2">
    <source>
        <dbReference type="Pfam" id="PF18962"/>
    </source>
</evidence>
<dbReference type="Proteomes" id="UP000199021">
    <property type="component" value="Unassembled WGS sequence"/>
</dbReference>
<dbReference type="STRING" id="478744.SAMN05444359_101359"/>
<dbReference type="Pfam" id="PF18962">
    <property type="entry name" value="Por_Secre_tail"/>
    <property type="match status" value="1"/>
</dbReference>
<keyword evidence="1" id="KW-0732">Signal</keyword>
<proteinExistence type="predicted"/>
<dbReference type="Gene3D" id="2.60.40.10">
    <property type="entry name" value="Immunoglobulins"/>
    <property type="match status" value="1"/>
</dbReference>
<dbReference type="RefSeq" id="WP_090165077.1">
    <property type="nucleotide sequence ID" value="NZ_FOFB01000001.1"/>
</dbReference>
<dbReference type="AlphaFoldDB" id="A0A1H8ZKQ8"/>
<keyword evidence="4" id="KW-1185">Reference proteome</keyword>
<dbReference type="InterPro" id="IPR026444">
    <property type="entry name" value="Secre_tail"/>
</dbReference>
<dbReference type="SUPFAM" id="SSF49265">
    <property type="entry name" value="Fibronectin type III"/>
    <property type="match status" value="1"/>
</dbReference>
<name>A0A1H8ZKQ8_9BACT</name>
<protein>
    <submittedName>
        <fullName evidence="3">Por secretion system C-terminal sorting domain-containing protein</fullName>
    </submittedName>
</protein>
<organism evidence="3 4">
    <name type="scientific">Neolewinella agarilytica</name>
    <dbReference type="NCBI Taxonomy" id="478744"/>
    <lineage>
        <taxon>Bacteria</taxon>
        <taxon>Pseudomonadati</taxon>
        <taxon>Bacteroidota</taxon>
        <taxon>Saprospiria</taxon>
        <taxon>Saprospirales</taxon>
        <taxon>Lewinellaceae</taxon>
        <taxon>Neolewinella</taxon>
    </lineage>
</organism>
<dbReference type="InterPro" id="IPR036116">
    <property type="entry name" value="FN3_sf"/>
</dbReference>
<accession>A0A1H8ZKQ8</accession>
<gene>
    <name evidence="3" type="ORF">SAMN05444359_101359</name>
</gene>
<evidence type="ECO:0000313" key="4">
    <source>
        <dbReference type="Proteomes" id="UP000199021"/>
    </source>
</evidence>
<evidence type="ECO:0000256" key="1">
    <source>
        <dbReference type="SAM" id="SignalP"/>
    </source>
</evidence>
<dbReference type="OrthoDB" id="921681at2"/>
<dbReference type="NCBIfam" id="TIGR04183">
    <property type="entry name" value="Por_Secre_tail"/>
    <property type="match status" value="1"/>
</dbReference>
<evidence type="ECO:0000313" key="3">
    <source>
        <dbReference type="EMBL" id="SEP64944.1"/>
    </source>
</evidence>
<dbReference type="InParanoid" id="A0A1H8ZKQ8"/>
<dbReference type="InterPro" id="IPR013783">
    <property type="entry name" value="Ig-like_fold"/>
</dbReference>
<feature type="domain" description="Secretion system C-terminal sorting" evidence="2">
    <location>
        <begin position="295"/>
        <end position="369"/>
    </location>
</feature>
<dbReference type="EMBL" id="FOFB01000001">
    <property type="protein sequence ID" value="SEP64944.1"/>
    <property type="molecule type" value="Genomic_DNA"/>
</dbReference>
<feature type="signal peptide" evidence="1">
    <location>
        <begin position="1"/>
        <end position="19"/>
    </location>
</feature>
<feature type="chain" id="PRO_5011657596" evidence="1">
    <location>
        <begin position="20"/>
        <end position="370"/>
    </location>
</feature>
<sequence length="370" mass="39276">MKQLYLFFCCCLLSTVLLAQTVTFDTNTGNAGYSAYPPADGVIGLEDYSMDLSAFPGTSATSVEITSILFVGGVSSTDGTGGVITVEFFDAATALVTSVDVNLSQDGNFAWTLTLTPPVTVPVNGFMQVLIDPANTNNSGRNVQGQWFLADPPITGQIGTTPGAPFNNGSTDVAFAMGLTVNDISLPVTFSNLSLTAADKSLQLDWSTSFEDNNRGFTVERSVDGSSFIDVGFVAGHDNASNGGDYRFLDQGIIENTTYFYRLRQEDYDGSTSYSDVVSGALASGTGFNVGNFVPNPARESTMLSIRLDEAAEVSLRLFDASGRQVAERKQQLGAGNNLLTLPLADLPAGTYLAQIVTADKALTQRLIIR</sequence>
<reference evidence="4" key="1">
    <citation type="submission" date="2016-10" db="EMBL/GenBank/DDBJ databases">
        <authorList>
            <person name="Varghese N."/>
            <person name="Submissions S."/>
        </authorList>
    </citation>
    <scope>NUCLEOTIDE SEQUENCE [LARGE SCALE GENOMIC DNA]</scope>
    <source>
        <strain evidence="4">DSM 24740</strain>
    </source>
</reference>